<protein>
    <submittedName>
        <fullName evidence="2">Uncharacterized protein</fullName>
    </submittedName>
</protein>
<accession>A0A6A6TTC6</accession>
<reference evidence="2" key="1">
    <citation type="journal article" date="2020" name="Stud. Mycol.">
        <title>101 Dothideomycetes genomes: a test case for predicting lifestyles and emergence of pathogens.</title>
        <authorList>
            <person name="Haridas S."/>
            <person name="Albert R."/>
            <person name="Binder M."/>
            <person name="Bloem J."/>
            <person name="Labutti K."/>
            <person name="Salamov A."/>
            <person name="Andreopoulos B."/>
            <person name="Baker S."/>
            <person name="Barry K."/>
            <person name="Bills G."/>
            <person name="Bluhm B."/>
            <person name="Cannon C."/>
            <person name="Castanera R."/>
            <person name="Culley D."/>
            <person name="Daum C."/>
            <person name="Ezra D."/>
            <person name="Gonzalez J."/>
            <person name="Henrissat B."/>
            <person name="Kuo A."/>
            <person name="Liang C."/>
            <person name="Lipzen A."/>
            <person name="Lutzoni F."/>
            <person name="Magnuson J."/>
            <person name="Mondo S."/>
            <person name="Nolan M."/>
            <person name="Ohm R."/>
            <person name="Pangilinan J."/>
            <person name="Park H.-J."/>
            <person name="Ramirez L."/>
            <person name="Alfaro M."/>
            <person name="Sun H."/>
            <person name="Tritt A."/>
            <person name="Yoshinaga Y."/>
            <person name="Zwiers L.-H."/>
            <person name="Turgeon B."/>
            <person name="Goodwin S."/>
            <person name="Spatafora J."/>
            <person name="Crous P."/>
            <person name="Grigoriev I."/>
        </authorList>
    </citation>
    <scope>NUCLEOTIDE SEQUENCE</scope>
    <source>
        <strain evidence="2">CBS 115976</strain>
    </source>
</reference>
<name>A0A6A6TTC6_9PEZI</name>
<feature type="transmembrane region" description="Helical" evidence="1">
    <location>
        <begin position="59"/>
        <end position="82"/>
    </location>
</feature>
<keyword evidence="1" id="KW-0472">Membrane</keyword>
<evidence type="ECO:0000256" key="1">
    <source>
        <dbReference type="SAM" id="Phobius"/>
    </source>
</evidence>
<gene>
    <name evidence="2" type="ORF">BT63DRAFT_484399</name>
</gene>
<organism evidence="2 3">
    <name type="scientific">Microthyrium microscopicum</name>
    <dbReference type="NCBI Taxonomy" id="703497"/>
    <lineage>
        <taxon>Eukaryota</taxon>
        <taxon>Fungi</taxon>
        <taxon>Dikarya</taxon>
        <taxon>Ascomycota</taxon>
        <taxon>Pezizomycotina</taxon>
        <taxon>Dothideomycetes</taxon>
        <taxon>Dothideomycetes incertae sedis</taxon>
        <taxon>Microthyriales</taxon>
        <taxon>Microthyriaceae</taxon>
        <taxon>Microthyrium</taxon>
    </lineage>
</organism>
<evidence type="ECO:0000313" key="3">
    <source>
        <dbReference type="Proteomes" id="UP000799302"/>
    </source>
</evidence>
<sequence>MAPIPTSVDEFQVLDAALNKLNTYSKLLHPLPAEISKSDITELTTNITKLASSLHDVKVLTIVGIAGIVYLALWILGLACGLCSIESRIDNFADELAKVSLKVDERSVKGVGEWQSAADLFQCFAEKRVVGIENRDPTEREMDWLNIAGSYTVRE</sequence>
<dbReference type="AlphaFoldDB" id="A0A6A6TTC6"/>
<proteinExistence type="predicted"/>
<keyword evidence="3" id="KW-1185">Reference proteome</keyword>
<keyword evidence="1" id="KW-1133">Transmembrane helix</keyword>
<evidence type="ECO:0000313" key="2">
    <source>
        <dbReference type="EMBL" id="KAF2663319.1"/>
    </source>
</evidence>
<dbReference type="EMBL" id="MU004246">
    <property type="protein sequence ID" value="KAF2663319.1"/>
    <property type="molecule type" value="Genomic_DNA"/>
</dbReference>
<keyword evidence="1" id="KW-0812">Transmembrane</keyword>
<dbReference type="Proteomes" id="UP000799302">
    <property type="component" value="Unassembled WGS sequence"/>
</dbReference>